<dbReference type="SUPFAM" id="SSF63418">
    <property type="entry name" value="MurE/MurF N-terminal domain"/>
    <property type="match status" value="1"/>
</dbReference>
<comment type="caution">
    <text evidence="15">The sequence shown here is derived from an EMBL/GenBank/DDBJ whole genome shotgun (WGS) entry which is preliminary data.</text>
</comment>
<keyword evidence="8 10" id="KW-0131">Cell cycle</keyword>
<keyword evidence="6 10" id="KW-0133">Cell shape</keyword>
<dbReference type="RefSeq" id="WP_264794380.1">
    <property type="nucleotide sequence ID" value="NZ_BRVS01000002.1"/>
</dbReference>
<keyword evidence="5 10" id="KW-0067">ATP-binding</keyword>
<dbReference type="Gene3D" id="3.40.1190.10">
    <property type="entry name" value="Mur-like, catalytic domain"/>
    <property type="match status" value="1"/>
</dbReference>
<feature type="domain" description="Mur ligase central" evidence="14">
    <location>
        <begin position="122"/>
        <end position="318"/>
    </location>
</feature>
<evidence type="ECO:0000313" key="15">
    <source>
        <dbReference type="EMBL" id="GLB66213.1"/>
    </source>
</evidence>
<dbReference type="Pfam" id="PF01225">
    <property type="entry name" value="Mur_ligase"/>
    <property type="match status" value="1"/>
</dbReference>
<keyword evidence="3 10" id="KW-0132">Cell division</keyword>
<organism evidence="15 16">
    <name type="scientific">Arthrobacter mangrovi</name>
    <dbReference type="NCBI Taxonomy" id="2966350"/>
    <lineage>
        <taxon>Bacteria</taxon>
        <taxon>Bacillati</taxon>
        <taxon>Actinomycetota</taxon>
        <taxon>Actinomycetes</taxon>
        <taxon>Micrococcales</taxon>
        <taxon>Micrococcaceae</taxon>
        <taxon>Arthrobacter</taxon>
    </lineage>
</organism>
<keyword evidence="16" id="KW-1185">Reference proteome</keyword>
<evidence type="ECO:0000256" key="11">
    <source>
        <dbReference type="RuleBase" id="RU004136"/>
    </source>
</evidence>
<comment type="similarity">
    <text evidence="10">Belongs to the MurCDEF family. MurF subfamily.</text>
</comment>
<feature type="domain" description="Mur ligase C-terminal" evidence="13">
    <location>
        <begin position="342"/>
        <end position="469"/>
    </location>
</feature>
<dbReference type="PANTHER" id="PTHR43024">
    <property type="entry name" value="UDP-N-ACETYLMURAMOYL-TRIPEPTIDE--D-ALANYL-D-ALANINE LIGASE"/>
    <property type="match status" value="1"/>
</dbReference>
<dbReference type="HAMAP" id="MF_02019">
    <property type="entry name" value="MurF"/>
    <property type="match status" value="1"/>
</dbReference>
<comment type="subcellular location">
    <subcellularLocation>
        <location evidence="10 11">Cytoplasm</location>
    </subcellularLocation>
</comment>
<dbReference type="PANTHER" id="PTHR43024:SF1">
    <property type="entry name" value="UDP-N-ACETYLMURAMOYL-TRIPEPTIDE--D-ALANYL-D-ALANINE LIGASE"/>
    <property type="match status" value="1"/>
</dbReference>
<feature type="binding site" evidence="10">
    <location>
        <begin position="124"/>
        <end position="130"/>
    </location>
    <ligand>
        <name>ATP</name>
        <dbReference type="ChEBI" id="CHEBI:30616"/>
    </ligand>
</feature>
<evidence type="ECO:0000256" key="7">
    <source>
        <dbReference type="ARBA" id="ARBA00022984"/>
    </source>
</evidence>
<evidence type="ECO:0000256" key="3">
    <source>
        <dbReference type="ARBA" id="ARBA00022618"/>
    </source>
</evidence>
<evidence type="ECO:0000256" key="2">
    <source>
        <dbReference type="ARBA" id="ARBA00022598"/>
    </source>
</evidence>
<gene>
    <name evidence="10 15" type="primary">murF</name>
    <name evidence="15" type="ORF">AHIS1636_06520</name>
</gene>
<dbReference type="InterPro" id="IPR000713">
    <property type="entry name" value="Mur_ligase_N"/>
</dbReference>
<dbReference type="InterPro" id="IPR036615">
    <property type="entry name" value="Mur_ligase_C_dom_sf"/>
</dbReference>
<evidence type="ECO:0000256" key="5">
    <source>
        <dbReference type="ARBA" id="ARBA00022840"/>
    </source>
</evidence>
<keyword evidence="4 10" id="KW-0547">Nucleotide-binding</keyword>
<evidence type="ECO:0000256" key="8">
    <source>
        <dbReference type="ARBA" id="ARBA00023306"/>
    </source>
</evidence>
<dbReference type="SUPFAM" id="SSF53623">
    <property type="entry name" value="MurD-like peptide ligases, catalytic domain"/>
    <property type="match status" value="1"/>
</dbReference>
<dbReference type="InterPro" id="IPR035911">
    <property type="entry name" value="MurE/MurF_N"/>
</dbReference>
<comment type="catalytic activity">
    <reaction evidence="10 11">
        <text>D-alanyl-D-alanine + UDP-N-acetyl-alpha-D-muramoyl-L-alanyl-gamma-D-glutamyl-meso-2,6-diaminopimelate + ATP = UDP-N-acetyl-alpha-D-muramoyl-L-alanyl-gamma-D-glutamyl-meso-2,6-diaminopimeloyl-D-alanyl-D-alanine + ADP + phosphate + H(+)</text>
        <dbReference type="Rhea" id="RHEA:28374"/>
        <dbReference type="ChEBI" id="CHEBI:15378"/>
        <dbReference type="ChEBI" id="CHEBI:30616"/>
        <dbReference type="ChEBI" id="CHEBI:43474"/>
        <dbReference type="ChEBI" id="CHEBI:57822"/>
        <dbReference type="ChEBI" id="CHEBI:61386"/>
        <dbReference type="ChEBI" id="CHEBI:83905"/>
        <dbReference type="ChEBI" id="CHEBI:456216"/>
        <dbReference type="EC" id="6.3.2.10"/>
    </reaction>
</comment>
<keyword evidence="2 10" id="KW-0436">Ligase</keyword>
<dbReference type="InterPro" id="IPR013221">
    <property type="entry name" value="Mur_ligase_cen"/>
</dbReference>
<evidence type="ECO:0000259" key="12">
    <source>
        <dbReference type="Pfam" id="PF01225"/>
    </source>
</evidence>
<dbReference type="GO" id="GO:0016874">
    <property type="term" value="F:ligase activity"/>
    <property type="evidence" value="ECO:0007669"/>
    <property type="project" value="UniProtKB-KW"/>
</dbReference>
<dbReference type="Pfam" id="PF02875">
    <property type="entry name" value="Mur_ligase_C"/>
    <property type="match status" value="1"/>
</dbReference>
<proteinExistence type="inferred from homology"/>
<evidence type="ECO:0000259" key="13">
    <source>
        <dbReference type="Pfam" id="PF02875"/>
    </source>
</evidence>
<comment type="pathway">
    <text evidence="10 11">Cell wall biogenesis; peptidoglycan biosynthesis.</text>
</comment>
<dbReference type="InterPro" id="IPR036565">
    <property type="entry name" value="Mur-like_cat_sf"/>
</dbReference>
<sequence>MIELTAAEIAAMTGGRLTGEPVDGSADTASVTVDSAVTDSREAGPGSLFVAKPGESTDGHRFVLPAFGSGAVLALTEREVTDDGGRVLPQVVVPDAVEAMGAIAAGILERLRANGPLDIVGITGSAGKTTTKDLLAGILAQAGPTVAPVGSYNGEVGVPLTIFNTDFDTRYLVVEMGATGIGHITYLTDMVKPHTGVVLCVGSAHAGEFGGVENIARAKGELVEALQPEGTAVLNADDQRVRAMSSRTSAHQLFFTSDDEFAPEAPDAQVIRATGLGTTADGHPEFDLVFPSGERRHVRSGLIGSHHVANLLAAASAAWSLGISADLIASGLEGRGPASRWRMERTERPDGVTVINDAYNANPESMRAALRTLAELGRGEGRRTWAVLGEMLELGDDAVLEHDAIGRIVVRLNIARLIVVGSGAKAMHNAAVMEGSWGDESMFVETPEDAYRVLQDELLPGDLVLFKSSNGAGLRFLGDRVAQGGAGGAGSQPAEEEGLPA</sequence>
<evidence type="ECO:0000256" key="10">
    <source>
        <dbReference type="HAMAP-Rule" id="MF_02019"/>
    </source>
</evidence>
<keyword evidence="1 10" id="KW-0963">Cytoplasm</keyword>
<dbReference type="EMBL" id="BRVS01000002">
    <property type="protein sequence ID" value="GLB66213.1"/>
    <property type="molecule type" value="Genomic_DNA"/>
</dbReference>
<dbReference type="SUPFAM" id="SSF53244">
    <property type="entry name" value="MurD-like peptide ligases, peptide-binding domain"/>
    <property type="match status" value="1"/>
</dbReference>
<keyword evidence="7 10" id="KW-0573">Peptidoglycan synthesis</keyword>
<dbReference type="Gene3D" id="3.40.1390.10">
    <property type="entry name" value="MurE/MurF, N-terminal domain"/>
    <property type="match status" value="1"/>
</dbReference>
<dbReference type="Proteomes" id="UP001209654">
    <property type="component" value="Unassembled WGS sequence"/>
</dbReference>
<comment type="function">
    <text evidence="10 11">Involved in cell wall formation. Catalyzes the final step in the synthesis of UDP-N-acetylmuramoyl-pentapeptide, the precursor of murein.</text>
</comment>
<dbReference type="NCBIfam" id="TIGR01143">
    <property type="entry name" value="murF"/>
    <property type="match status" value="1"/>
</dbReference>
<dbReference type="Pfam" id="PF08245">
    <property type="entry name" value="Mur_ligase_M"/>
    <property type="match status" value="1"/>
</dbReference>
<evidence type="ECO:0000256" key="6">
    <source>
        <dbReference type="ARBA" id="ARBA00022960"/>
    </source>
</evidence>
<feature type="domain" description="Mur ligase N-terminal catalytic" evidence="12">
    <location>
        <begin position="38"/>
        <end position="107"/>
    </location>
</feature>
<keyword evidence="9 10" id="KW-0961">Cell wall biogenesis/degradation</keyword>
<evidence type="ECO:0000256" key="9">
    <source>
        <dbReference type="ARBA" id="ARBA00023316"/>
    </source>
</evidence>
<reference evidence="15 16" key="1">
    <citation type="journal article" date="2023" name="Int. J. Syst. Evol. Microbiol.">
        <title>Arthrobacter mangrovi sp. nov., an actinobacterium isolated from the rhizosphere of a mangrove.</title>
        <authorList>
            <person name="Hamada M."/>
            <person name="Saitou S."/>
            <person name="Enomoto N."/>
            <person name="Nanri K."/>
            <person name="Hidaka K."/>
            <person name="Miura T."/>
            <person name="Tamura T."/>
        </authorList>
    </citation>
    <scope>NUCLEOTIDE SEQUENCE [LARGE SCALE GENOMIC DNA]</scope>
    <source>
        <strain evidence="15 16">NBRC 112813</strain>
    </source>
</reference>
<evidence type="ECO:0000256" key="4">
    <source>
        <dbReference type="ARBA" id="ARBA00022741"/>
    </source>
</evidence>
<dbReference type="InterPro" id="IPR051046">
    <property type="entry name" value="MurCDEF_CellWall_CoF430Synth"/>
</dbReference>
<protein>
    <recommendedName>
        <fullName evidence="10 11">UDP-N-acetylmuramoyl-tripeptide--D-alanyl-D-alanine ligase</fullName>
        <ecNumber evidence="10 11">6.3.2.10</ecNumber>
    </recommendedName>
    <alternativeName>
        <fullName evidence="10">D-alanyl-D-alanine-adding enzyme</fullName>
    </alternativeName>
</protein>
<name>A0ABQ5MQE5_9MICC</name>
<accession>A0ABQ5MQE5</accession>
<evidence type="ECO:0000256" key="1">
    <source>
        <dbReference type="ARBA" id="ARBA00022490"/>
    </source>
</evidence>
<dbReference type="InterPro" id="IPR005863">
    <property type="entry name" value="UDP-N-AcMur_synth"/>
</dbReference>
<evidence type="ECO:0000259" key="14">
    <source>
        <dbReference type="Pfam" id="PF08245"/>
    </source>
</evidence>
<evidence type="ECO:0000313" key="16">
    <source>
        <dbReference type="Proteomes" id="UP001209654"/>
    </source>
</evidence>
<dbReference type="EC" id="6.3.2.10" evidence="10 11"/>
<dbReference type="Gene3D" id="3.90.190.20">
    <property type="entry name" value="Mur ligase, C-terminal domain"/>
    <property type="match status" value="1"/>
</dbReference>
<dbReference type="InterPro" id="IPR004101">
    <property type="entry name" value="Mur_ligase_C"/>
</dbReference>